<dbReference type="CDD" id="cd02696">
    <property type="entry name" value="MurNAc-LAA"/>
    <property type="match status" value="1"/>
</dbReference>
<proteinExistence type="predicted"/>
<evidence type="ECO:0000313" key="4">
    <source>
        <dbReference type="EMBL" id="HIU27851.1"/>
    </source>
</evidence>
<comment type="caution">
    <text evidence="4">The sequence shown here is derived from an EMBL/GenBank/DDBJ whole genome shotgun (WGS) entry which is preliminary data.</text>
</comment>
<feature type="signal peptide" evidence="2">
    <location>
        <begin position="1"/>
        <end position="26"/>
    </location>
</feature>
<keyword evidence="1" id="KW-0378">Hydrolase</keyword>
<reference evidence="4" key="1">
    <citation type="submission" date="2020-10" db="EMBL/GenBank/DDBJ databases">
        <authorList>
            <person name="Gilroy R."/>
        </authorList>
    </citation>
    <scope>NUCLEOTIDE SEQUENCE</scope>
    <source>
        <strain evidence="4">11300</strain>
    </source>
</reference>
<dbReference type="GO" id="GO:0008745">
    <property type="term" value="F:N-acetylmuramoyl-L-alanine amidase activity"/>
    <property type="evidence" value="ECO:0007669"/>
    <property type="project" value="InterPro"/>
</dbReference>
<dbReference type="PANTHER" id="PTHR30404:SF0">
    <property type="entry name" value="N-ACETYLMURAMOYL-L-ALANINE AMIDASE AMIC"/>
    <property type="match status" value="1"/>
</dbReference>
<dbReference type="Gene3D" id="3.40.630.40">
    <property type="entry name" value="Zn-dependent exopeptidases"/>
    <property type="match status" value="1"/>
</dbReference>
<evidence type="ECO:0000313" key="5">
    <source>
        <dbReference type="Proteomes" id="UP000824091"/>
    </source>
</evidence>
<protein>
    <submittedName>
        <fullName evidence="4">N-acetylmuramoyl-L-alanine amidase</fullName>
    </submittedName>
</protein>
<evidence type="ECO:0000256" key="2">
    <source>
        <dbReference type="SAM" id="SignalP"/>
    </source>
</evidence>
<dbReference type="EMBL" id="DVMO01000084">
    <property type="protein sequence ID" value="HIU27851.1"/>
    <property type="molecule type" value="Genomic_DNA"/>
</dbReference>
<dbReference type="SMART" id="SM00646">
    <property type="entry name" value="Ami_3"/>
    <property type="match status" value="1"/>
</dbReference>
<evidence type="ECO:0000259" key="3">
    <source>
        <dbReference type="SMART" id="SM00646"/>
    </source>
</evidence>
<feature type="chain" id="PRO_5039336927" evidence="2">
    <location>
        <begin position="27"/>
        <end position="276"/>
    </location>
</feature>
<dbReference type="Pfam" id="PF01520">
    <property type="entry name" value="Amidase_3"/>
    <property type="match status" value="1"/>
</dbReference>
<dbReference type="InterPro" id="IPR002508">
    <property type="entry name" value="MurNAc-LAA_cat"/>
</dbReference>
<dbReference type="GO" id="GO:0009253">
    <property type="term" value="P:peptidoglycan catabolic process"/>
    <property type="evidence" value="ECO:0007669"/>
    <property type="project" value="InterPro"/>
</dbReference>
<keyword evidence="2" id="KW-0732">Signal</keyword>
<organism evidence="4 5">
    <name type="scientific">Candidatus Fimisoma avicola</name>
    <dbReference type="NCBI Taxonomy" id="2840826"/>
    <lineage>
        <taxon>Bacteria</taxon>
        <taxon>Bacillati</taxon>
        <taxon>Bacillota</taxon>
        <taxon>Clostridia</taxon>
        <taxon>Eubacteriales</taxon>
        <taxon>Candidatus Fimisoma</taxon>
    </lineage>
</organism>
<dbReference type="SUPFAM" id="SSF53187">
    <property type="entry name" value="Zn-dependent exopeptidases"/>
    <property type="match status" value="1"/>
</dbReference>
<sequence length="276" mass="29960">MKRTPTKTTGLILVAVLLFTASTAFCGAVLLDKGDIQEADAESTAHGTGYVKTYAWDITPEGGRPIIVIDAGHGGIDAGTSARDGTAEKDINLAIALKLKEIAEKYPVTAVLTRADGEELLEGYDGTGGRKLYDMENRMKIIQDSEPDLVVSIHLNSYPQDTSVCGAQVFYPEAQEGSSKTTSHDFAESVQDSLRKTFSGSQGREALSKDGIYLFDNITWPIILVECGFLSNDEECEKLKNDAYQEQMAQAIWDGINEKLGLEPSGRIRVIDSANK</sequence>
<dbReference type="AlphaFoldDB" id="A0A9D1I487"/>
<dbReference type="InterPro" id="IPR050695">
    <property type="entry name" value="N-acetylmuramoyl_amidase_3"/>
</dbReference>
<evidence type="ECO:0000256" key="1">
    <source>
        <dbReference type="ARBA" id="ARBA00022801"/>
    </source>
</evidence>
<reference evidence="4" key="2">
    <citation type="journal article" date="2021" name="PeerJ">
        <title>Extensive microbial diversity within the chicken gut microbiome revealed by metagenomics and culture.</title>
        <authorList>
            <person name="Gilroy R."/>
            <person name="Ravi A."/>
            <person name="Getino M."/>
            <person name="Pursley I."/>
            <person name="Horton D.L."/>
            <person name="Alikhan N.F."/>
            <person name="Baker D."/>
            <person name="Gharbi K."/>
            <person name="Hall N."/>
            <person name="Watson M."/>
            <person name="Adriaenssens E.M."/>
            <person name="Foster-Nyarko E."/>
            <person name="Jarju S."/>
            <person name="Secka A."/>
            <person name="Antonio M."/>
            <person name="Oren A."/>
            <person name="Chaudhuri R.R."/>
            <person name="La Ragione R."/>
            <person name="Hildebrand F."/>
            <person name="Pallen M.J."/>
        </authorList>
    </citation>
    <scope>NUCLEOTIDE SEQUENCE</scope>
    <source>
        <strain evidence="4">11300</strain>
    </source>
</reference>
<feature type="domain" description="MurNAc-LAA" evidence="3">
    <location>
        <begin position="139"/>
        <end position="257"/>
    </location>
</feature>
<dbReference type="PANTHER" id="PTHR30404">
    <property type="entry name" value="N-ACETYLMURAMOYL-L-ALANINE AMIDASE"/>
    <property type="match status" value="1"/>
</dbReference>
<name>A0A9D1I487_9FIRM</name>
<dbReference type="GO" id="GO:0030288">
    <property type="term" value="C:outer membrane-bounded periplasmic space"/>
    <property type="evidence" value="ECO:0007669"/>
    <property type="project" value="TreeGrafter"/>
</dbReference>
<gene>
    <name evidence="4" type="ORF">IAD16_05685</name>
</gene>
<dbReference type="Proteomes" id="UP000824091">
    <property type="component" value="Unassembled WGS sequence"/>
</dbReference>
<accession>A0A9D1I487</accession>